<evidence type="ECO:0000256" key="5">
    <source>
        <dbReference type="ARBA" id="ARBA00022679"/>
    </source>
</evidence>
<evidence type="ECO:0000256" key="1">
    <source>
        <dbReference type="ARBA" id="ARBA00005118"/>
    </source>
</evidence>
<dbReference type="PIRSF" id="PIRSF000723">
    <property type="entry name" value="Carbamate_kin"/>
    <property type="match status" value="1"/>
</dbReference>
<comment type="pathway">
    <text evidence="1">Metabolic intermediate metabolism; carbamoyl phosphate degradation; CO(2) and NH(3) from carbamoyl phosphate: step 1/1.</text>
</comment>
<organism evidence="11">
    <name type="scientific">Moorella thermoacetica Y72</name>
    <dbReference type="NCBI Taxonomy" id="1325331"/>
    <lineage>
        <taxon>Bacteria</taxon>
        <taxon>Bacillati</taxon>
        <taxon>Bacillota</taxon>
        <taxon>Clostridia</taxon>
        <taxon>Neomoorellales</taxon>
        <taxon>Neomoorellaceae</taxon>
        <taxon>Neomoorella</taxon>
    </lineage>
</organism>
<dbReference type="Proteomes" id="UP000063718">
    <property type="component" value="Unassembled WGS sequence"/>
</dbReference>
<keyword evidence="6 9" id="KW-0418">Kinase</keyword>
<dbReference type="InterPro" id="IPR001048">
    <property type="entry name" value="Asp/Glu/Uridylate_kinase"/>
</dbReference>
<dbReference type="Pfam" id="PF00696">
    <property type="entry name" value="AA_kinase"/>
    <property type="match status" value="1"/>
</dbReference>
<evidence type="ECO:0000259" key="10">
    <source>
        <dbReference type="Pfam" id="PF00696"/>
    </source>
</evidence>
<dbReference type="Gene3D" id="3.40.1160.10">
    <property type="entry name" value="Acetylglutamate kinase-like"/>
    <property type="match status" value="1"/>
</dbReference>
<feature type="domain" description="Aspartate/glutamate/uridylate kinase" evidence="10">
    <location>
        <begin position="4"/>
        <end position="294"/>
    </location>
</feature>
<name>A0A0S6UCN9_NEOTH</name>
<protein>
    <recommendedName>
        <fullName evidence="3 8">Carbamate kinase</fullName>
    </recommendedName>
</protein>
<dbReference type="CDD" id="cd04235">
    <property type="entry name" value="AAK_CK"/>
    <property type="match status" value="1"/>
</dbReference>
<dbReference type="PANTHER" id="PTHR30409:SF1">
    <property type="entry name" value="CARBAMATE KINASE-RELATED"/>
    <property type="match status" value="1"/>
</dbReference>
<dbReference type="GO" id="GO:0019546">
    <property type="term" value="P:L-arginine deiminase pathway"/>
    <property type="evidence" value="ECO:0007669"/>
    <property type="project" value="TreeGrafter"/>
</dbReference>
<dbReference type="RefSeq" id="WP_025773347.1">
    <property type="nucleotide sequence ID" value="NZ_DF238840.1"/>
</dbReference>
<dbReference type="NCBIfam" id="NF009007">
    <property type="entry name" value="PRK12352.1"/>
    <property type="match status" value="1"/>
</dbReference>
<dbReference type="SUPFAM" id="SSF53633">
    <property type="entry name" value="Carbamate kinase-like"/>
    <property type="match status" value="1"/>
</dbReference>
<dbReference type="InterPro" id="IPR003964">
    <property type="entry name" value="Carb_kinase"/>
</dbReference>
<dbReference type="GO" id="GO:0005829">
    <property type="term" value="C:cytosol"/>
    <property type="evidence" value="ECO:0007669"/>
    <property type="project" value="TreeGrafter"/>
</dbReference>
<keyword evidence="5 9" id="KW-0808">Transferase</keyword>
<keyword evidence="4" id="KW-0056">Arginine metabolism</keyword>
<evidence type="ECO:0000256" key="3">
    <source>
        <dbReference type="ARBA" id="ARBA00013070"/>
    </source>
</evidence>
<evidence type="ECO:0000256" key="8">
    <source>
        <dbReference type="NCBIfam" id="TIGR00746"/>
    </source>
</evidence>
<accession>A0A0S6UCN9</accession>
<dbReference type="EMBL" id="DF238840">
    <property type="protein sequence ID" value="GAF25340.1"/>
    <property type="molecule type" value="Genomic_DNA"/>
</dbReference>
<dbReference type="AlphaFoldDB" id="A0A0S6UCN9"/>
<evidence type="ECO:0000256" key="4">
    <source>
        <dbReference type="ARBA" id="ARBA00022503"/>
    </source>
</evidence>
<evidence type="ECO:0000256" key="9">
    <source>
        <dbReference type="PIRNR" id="PIRNR000723"/>
    </source>
</evidence>
<proteinExistence type="inferred from homology"/>
<sequence length="312" mass="33861">MERLAVIAIGGNSLIKNKKLIGLYDQLATMRETCRNIADMVEKGWNVVITHGNGPQVGFLIRRAELACGELPLIPLEFAVADTQGAIGYMIQQSLMNEFRRRGIKRQAITIVTQVVVDQNDEAFQNPTKPIGSFMTREEAQRHVEEDGWVVVEDAGRGWRRVVPSPEPQAIVEIRAIKDLIEDGYIVICTGGGGIPVVEHDGNLKGVAAVVDKDYASALLANEIKADVLVISTGVNKVAINFGRPDQKELDRLTVAEAEAYMAAGHFPPGNMGPKITALLRYLKNGGKEGIITSPTELVAALEGKSGTRIVL</sequence>
<comment type="similarity">
    <text evidence="2 9">Belongs to the carbamate kinase family.</text>
</comment>
<comment type="catalytic activity">
    <reaction evidence="7">
        <text>hydrogencarbonate + NH4(+) + ATP = carbamoyl phosphate + ADP + H2O + H(+)</text>
        <dbReference type="Rhea" id="RHEA:10152"/>
        <dbReference type="ChEBI" id="CHEBI:15377"/>
        <dbReference type="ChEBI" id="CHEBI:15378"/>
        <dbReference type="ChEBI" id="CHEBI:17544"/>
        <dbReference type="ChEBI" id="CHEBI:28938"/>
        <dbReference type="ChEBI" id="CHEBI:30616"/>
        <dbReference type="ChEBI" id="CHEBI:58228"/>
        <dbReference type="ChEBI" id="CHEBI:456216"/>
        <dbReference type="EC" id="2.7.2.2"/>
    </reaction>
</comment>
<dbReference type="NCBIfam" id="TIGR00746">
    <property type="entry name" value="arcC"/>
    <property type="match status" value="1"/>
</dbReference>
<dbReference type="UniPathway" id="UPA00996">
    <property type="reaction ID" value="UER00366"/>
</dbReference>
<dbReference type="GO" id="GO:0008804">
    <property type="term" value="F:carbamate kinase activity"/>
    <property type="evidence" value="ECO:0007669"/>
    <property type="project" value="UniProtKB-UniRule"/>
</dbReference>
<evidence type="ECO:0000256" key="6">
    <source>
        <dbReference type="ARBA" id="ARBA00022777"/>
    </source>
</evidence>
<gene>
    <name evidence="11" type="ORF">MTY_0672</name>
</gene>
<dbReference type="FunFam" id="3.40.1160.10:FF:000007">
    <property type="entry name" value="Carbamate kinase"/>
    <property type="match status" value="1"/>
</dbReference>
<evidence type="ECO:0000256" key="2">
    <source>
        <dbReference type="ARBA" id="ARBA00011066"/>
    </source>
</evidence>
<dbReference type="PRINTS" id="PR01469">
    <property type="entry name" value="CARBMTKINASE"/>
</dbReference>
<evidence type="ECO:0000313" key="11">
    <source>
        <dbReference type="EMBL" id="GAF25340.1"/>
    </source>
</evidence>
<dbReference type="InterPro" id="IPR036393">
    <property type="entry name" value="AceGlu_kinase-like_sf"/>
</dbReference>
<reference evidence="11" key="1">
    <citation type="journal article" date="2014" name="Gene">
        <title>Genome-guided analysis of transformation efficiency and carbon dioxide assimilation by Moorella thermoacetica Y72.</title>
        <authorList>
            <person name="Tsukahara K."/>
            <person name="Kita A."/>
            <person name="Nakashimada Y."/>
            <person name="Hoshino T."/>
            <person name="Murakami K."/>
        </authorList>
    </citation>
    <scope>NUCLEOTIDE SEQUENCE [LARGE SCALE GENOMIC DNA]</scope>
    <source>
        <strain evidence="11">Y72</strain>
    </source>
</reference>
<dbReference type="PANTHER" id="PTHR30409">
    <property type="entry name" value="CARBAMATE KINASE"/>
    <property type="match status" value="1"/>
</dbReference>
<evidence type="ECO:0000256" key="7">
    <source>
        <dbReference type="ARBA" id="ARBA00048467"/>
    </source>
</evidence>